<proteinExistence type="predicted"/>
<protein>
    <submittedName>
        <fullName evidence="2">Uncharacterized protein</fullName>
    </submittedName>
</protein>
<organism evidence="2 3">
    <name type="scientific">Colletotrichum cuscutae</name>
    <dbReference type="NCBI Taxonomy" id="1209917"/>
    <lineage>
        <taxon>Eukaryota</taxon>
        <taxon>Fungi</taxon>
        <taxon>Dikarya</taxon>
        <taxon>Ascomycota</taxon>
        <taxon>Pezizomycotina</taxon>
        <taxon>Sordariomycetes</taxon>
        <taxon>Hypocreomycetidae</taxon>
        <taxon>Glomerellales</taxon>
        <taxon>Glomerellaceae</taxon>
        <taxon>Colletotrichum</taxon>
        <taxon>Colletotrichum acutatum species complex</taxon>
    </lineage>
</organism>
<keyword evidence="3" id="KW-1185">Reference proteome</keyword>
<name>A0AAJ0DPI9_9PEZI</name>
<evidence type="ECO:0000313" key="2">
    <source>
        <dbReference type="EMBL" id="KAK1497383.1"/>
    </source>
</evidence>
<feature type="region of interest" description="Disordered" evidence="1">
    <location>
        <begin position="1"/>
        <end position="34"/>
    </location>
</feature>
<feature type="compositionally biased region" description="Basic and acidic residues" evidence="1">
    <location>
        <begin position="9"/>
        <end position="24"/>
    </location>
</feature>
<sequence length="34" mass="3684">MTGWTTFRQRHETPPDLPRAEARMAPDGGGEGAS</sequence>
<evidence type="ECO:0000313" key="3">
    <source>
        <dbReference type="Proteomes" id="UP001239213"/>
    </source>
</evidence>
<dbReference type="EMBL" id="MPDP01000009">
    <property type="protein sequence ID" value="KAK1497383.1"/>
    <property type="molecule type" value="Genomic_DNA"/>
</dbReference>
<accession>A0AAJ0DPI9</accession>
<comment type="caution">
    <text evidence="2">The sequence shown here is derived from an EMBL/GenBank/DDBJ whole genome shotgun (WGS) entry which is preliminary data.</text>
</comment>
<gene>
    <name evidence="2" type="ORF">CCUS01_13170</name>
</gene>
<evidence type="ECO:0000256" key="1">
    <source>
        <dbReference type="SAM" id="MobiDB-lite"/>
    </source>
</evidence>
<reference evidence="2" key="1">
    <citation type="submission" date="2016-11" db="EMBL/GenBank/DDBJ databases">
        <title>The genome sequence of Colletotrichum cuscutae.</title>
        <authorList>
            <person name="Baroncelli R."/>
        </authorList>
    </citation>
    <scope>NUCLEOTIDE SEQUENCE</scope>
    <source>
        <strain evidence="2">IMI 304802</strain>
    </source>
</reference>
<dbReference type="AlphaFoldDB" id="A0AAJ0DPI9"/>
<dbReference type="Proteomes" id="UP001239213">
    <property type="component" value="Unassembled WGS sequence"/>
</dbReference>